<accession>A0ABU3A4M9</accession>
<name>A0ABU3A4M9_9GAMM</name>
<dbReference type="RefSeq" id="WP_311583743.1">
    <property type="nucleotide sequence ID" value="NZ_JAVRIF010000009.1"/>
</dbReference>
<sequence>MNIGLANDTFKNGVLAVKVKRRINKIPVNVNRYQHLATLLITGIFEVAHYTGIKRQAIVYIGFLCINFHHKKSFQFRDSTD</sequence>
<evidence type="ECO:0000313" key="2">
    <source>
        <dbReference type="Proteomes" id="UP001266357"/>
    </source>
</evidence>
<protein>
    <submittedName>
        <fullName evidence="1">Uncharacterized protein</fullName>
    </submittedName>
</protein>
<organism evidence="1 2">
    <name type="scientific">Thalassotalea castellviae</name>
    <dbReference type="NCBI Taxonomy" id="3075612"/>
    <lineage>
        <taxon>Bacteria</taxon>
        <taxon>Pseudomonadati</taxon>
        <taxon>Pseudomonadota</taxon>
        <taxon>Gammaproteobacteria</taxon>
        <taxon>Alteromonadales</taxon>
        <taxon>Colwelliaceae</taxon>
        <taxon>Thalassotalea</taxon>
    </lineage>
</organism>
<evidence type="ECO:0000313" key="1">
    <source>
        <dbReference type="EMBL" id="MDT0604860.1"/>
    </source>
</evidence>
<keyword evidence="2" id="KW-1185">Reference proteome</keyword>
<gene>
    <name evidence="1" type="ORF">RM573_14755</name>
</gene>
<reference evidence="1 2" key="1">
    <citation type="submission" date="2023-09" db="EMBL/GenBank/DDBJ databases">
        <authorList>
            <person name="Rey-Velasco X."/>
        </authorList>
    </citation>
    <scope>NUCLEOTIDE SEQUENCE [LARGE SCALE GENOMIC DNA]</scope>
    <source>
        <strain evidence="1 2">W431</strain>
    </source>
</reference>
<proteinExistence type="predicted"/>
<dbReference type="EMBL" id="JAVRIF010000009">
    <property type="protein sequence ID" value="MDT0604860.1"/>
    <property type="molecule type" value="Genomic_DNA"/>
</dbReference>
<dbReference type="Proteomes" id="UP001266357">
    <property type="component" value="Unassembled WGS sequence"/>
</dbReference>
<comment type="caution">
    <text evidence="1">The sequence shown here is derived from an EMBL/GenBank/DDBJ whole genome shotgun (WGS) entry which is preliminary data.</text>
</comment>